<dbReference type="InterPro" id="IPR000326">
    <property type="entry name" value="PAP2/HPO"/>
</dbReference>
<evidence type="ECO:0000256" key="6">
    <source>
        <dbReference type="ARBA" id="ARBA00023136"/>
    </source>
</evidence>
<keyword evidence="5 7" id="KW-1133">Transmembrane helix</keyword>
<evidence type="ECO:0000256" key="4">
    <source>
        <dbReference type="ARBA" id="ARBA00022801"/>
    </source>
</evidence>
<proteinExistence type="predicted"/>
<name>A0A3N4RMW0_9ACTN</name>
<feature type="transmembrane region" description="Helical" evidence="7">
    <location>
        <begin position="69"/>
        <end position="86"/>
    </location>
</feature>
<dbReference type="PANTHER" id="PTHR14969:SF62">
    <property type="entry name" value="DECAPRENYLPHOSPHORYL-5-PHOSPHORIBOSE PHOSPHATASE RV3807C-RELATED"/>
    <property type="match status" value="1"/>
</dbReference>
<organism evidence="9 10">
    <name type="scientific">Kitasatospora cineracea</name>
    <dbReference type="NCBI Taxonomy" id="88074"/>
    <lineage>
        <taxon>Bacteria</taxon>
        <taxon>Bacillati</taxon>
        <taxon>Actinomycetota</taxon>
        <taxon>Actinomycetes</taxon>
        <taxon>Kitasatosporales</taxon>
        <taxon>Streptomycetaceae</taxon>
        <taxon>Kitasatospora</taxon>
    </lineage>
</organism>
<dbReference type="Gene3D" id="1.20.144.10">
    <property type="entry name" value="Phosphatidic acid phosphatase type 2/haloperoxidase"/>
    <property type="match status" value="1"/>
</dbReference>
<dbReference type="GO" id="GO:0005886">
    <property type="term" value="C:plasma membrane"/>
    <property type="evidence" value="ECO:0007669"/>
    <property type="project" value="UniProtKB-SubCell"/>
</dbReference>
<feature type="domain" description="Phosphatidic acid phosphatase type 2/haloperoxidase" evidence="8">
    <location>
        <begin position="99"/>
        <end position="209"/>
    </location>
</feature>
<keyword evidence="10" id="KW-1185">Reference proteome</keyword>
<evidence type="ECO:0000256" key="7">
    <source>
        <dbReference type="SAM" id="Phobius"/>
    </source>
</evidence>
<feature type="transmembrane region" description="Helical" evidence="7">
    <location>
        <begin position="93"/>
        <end position="112"/>
    </location>
</feature>
<dbReference type="GO" id="GO:0016787">
    <property type="term" value="F:hydrolase activity"/>
    <property type="evidence" value="ECO:0007669"/>
    <property type="project" value="UniProtKB-KW"/>
</dbReference>
<evidence type="ECO:0000256" key="5">
    <source>
        <dbReference type="ARBA" id="ARBA00022989"/>
    </source>
</evidence>
<dbReference type="EMBL" id="RKQG01000001">
    <property type="protein sequence ID" value="RPE32105.1"/>
    <property type="molecule type" value="Genomic_DNA"/>
</dbReference>
<dbReference type="SUPFAM" id="SSF48317">
    <property type="entry name" value="Acid phosphatase/Vanadium-dependent haloperoxidase"/>
    <property type="match status" value="1"/>
</dbReference>
<accession>A0A3N4RMW0</accession>
<keyword evidence="4" id="KW-0378">Hydrolase</keyword>
<reference evidence="9 10" key="1">
    <citation type="submission" date="2018-11" db="EMBL/GenBank/DDBJ databases">
        <title>Sequencing the genomes of 1000 actinobacteria strains.</title>
        <authorList>
            <person name="Klenk H.-P."/>
        </authorList>
    </citation>
    <scope>NUCLEOTIDE SEQUENCE [LARGE SCALE GENOMIC DNA]</scope>
    <source>
        <strain evidence="9 10">DSM 44781</strain>
    </source>
</reference>
<dbReference type="Pfam" id="PF01569">
    <property type="entry name" value="PAP2"/>
    <property type="match status" value="1"/>
</dbReference>
<evidence type="ECO:0000256" key="1">
    <source>
        <dbReference type="ARBA" id="ARBA00004651"/>
    </source>
</evidence>
<dbReference type="Proteomes" id="UP000266906">
    <property type="component" value="Unassembled WGS sequence"/>
</dbReference>
<protein>
    <submittedName>
        <fullName evidence="9">Undecaprenyl-diphosphatase</fullName>
    </submittedName>
</protein>
<evidence type="ECO:0000313" key="9">
    <source>
        <dbReference type="EMBL" id="RPE32105.1"/>
    </source>
</evidence>
<sequence length="236" mass="24767">MPLTLSLGAVSAPPAAPVLVHVVPVIPNVHPPARLLAYDGSGIDGGLYTRVTGWAESAPHWFDQLVKAWSAYGIAVFALLMLWAWWRARAADSVVMARVLASPLIMVVAYLVNSVLKSLVEEVRPCQQLPGSFVIESCAPVGDWAFPSNHTVAAFSAAAALWYADRRLGWIALAAAVLMGASRVWVGAHYPHDVLVAALVGVLVALPLAALAGRAAPLVDRLRTGPLGSFLGAGAA</sequence>
<keyword evidence="6 7" id="KW-0472">Membrane</keyword>
<dbReference type="InterPro" id="IPR036938">
    <property type="entry name" value="PAP2/HPO_sf"/>
</dbReference>
<feature type="transmembrane region" description="Helical" evidence="7">
    <location>
        <begin position="194"/>
        <end position="213"/>
    </location>
</feature>
<dbReference type="SMART" id="SM00014">
    <property type="entry name" value="acidPPc"/>
    <property type="match status" value="1"/>
</dbReference>
<dbReference type="PANTHER" id="PTHR14969">
    <property type="entry name" value="SPHINGOSINE-1-PHOSPHATE PHOSPHOHYDROLASE"/>
    <property type="match status" value="1"/>
</dbReference>
<evidence type="ECO:0000256" key="3">
    <source>
        <dbReference type="ARBA" id="ARBA00022692"/>
    </source>
</evidence>
<feature type="transmembrane region" description="Helical" evidence="7">
    <location>
        <begin position="170"/>
        <end position="188"/>
    </location>
</feature>
<keyword evidence="3 7" id="KW-0812">Transmembrane</keyword>
<evidence type="ECO:0000256" key="2">
    <source>
        <dbReference type="ARBA" id="ARBA00022475"/>
    </source>
</evidence>
<evidence type="ECO:0000313" key="10">
    <source>
        <dbReference type="Proteomes" id="UP000266906"/>
    </source>
</evidence>
<evidence type="ECO:0000259" key="8">
    <source>
        <dbReference type="SMART" id="SM00014"/>
    </source>
</evidence>
<comment type="subcellular location">
    <subcellularLocation>
        <location evidence="1">Cell membrane</location>
        <topology evidence="1">Multi-pass membrane protein</topology>
    </subcellularLocation>
</comment>
<keyword evidence="2" id="KW-1003">Cell membrane</keyword>
<comment type="caution">
    <text evidence="9">The sequence shown here is derived from an EMBL/GenBank/DDBJ whole genome shotgun (WGS) entry which is preliminary data.</text>
</comment>
<gene>
    <name evidence="9" type="ORF">EDD38_0350</name>
</gene>
<dbReference type="AlphaFoldDB" id="A0A3N4RMW0"/>